<gene>
    <name evidence="1" type="ORF">L9G74_12645</name>
</gene>
<dbReference type="PROSITE" id="PS51318">
    <property type="entry name" value="TAT"/>
    <property type="match status" value="1"/>
</dbReference>
<keyword evidence="2" id="KW-1185">Reference proteome</keyword>
<dbReference type="NCBIfam" id="TIGR02811">
    <property type="entry name" value="formate_TAT"/>
    <property type="match status" value="1"/>
</dbReference>
<dbReference type="EMBL" id="JAKOGG010000008">
    <property type="protein sequence ID" value="MCS4557295.1"/>
    <property type="molecule type" value="Genomic_DNA"/>
</dbReference>
<dbReference type="InterPro" id="IPR014177">
    <property type="entry name" value="Formate_DH_TAT-contain"/>
</dbReference>
<dbReference type="RefSeq" id="WP_238896774.1">
    <property type="nucleotide sequence ID" value="NZ_JAKOGG010000008.1"/>
</dbReference>
<accession>A0ABT2FNU3</accession>
<organism evidence="1 2">
    <name type="scientific">Shewanella electrica</name>
    <dbReference type="NCBI Taxonomy" id="515560"/>
    <lineage>
        <taxon>Bacteria</taxon>
        <taxon>Pseudomonadati</taxon>
        <taxon>Pseudomonadota</taxon>
        <taxon>Gammaproteobacteria</taxon>
        <taxon>Alteromonadales</taxon>
        <taxon>Shewanellaceae</taxon>
        <taxon>Shewanella</taxon>
    </lineage>
</organism>
<sequence length="64" mass="6937">MTQSKPDLSRRSLLKALTVGSAAGAAVMATGAIASEPKSEEKQSVKASGYRETEHIRHYYNSLR</sequence>
<dbReference type="Gene3D" id="1.20.5.700">
    <property type="entry name" value="Single helix bin"/>
    <property type="match status" value="1"/>
</dbReference>
<dbReference type="Proteomes" id="UP001201549">
    <property type="component" value="Unassembled WGS sequence"/>
</dbReference>
<evidence type="ECO:0000313" key="1">
    <source>
        <dbReference type="EMBL" id="MCS4557295.1"/>
    </source>
</evidence>
<dbReference type="InterPro" id="IPR006311">
    <property type="entry name" value="TAT_signal"/>
</dbReference>
<dbReference type="PIRSF" id="PIRSF036704">
    <property type="entry name" value="UCP036704"/>
    <property type="match status" value="1"/>
</dbReference>
<evidence type="ECO:0000313" key="2">
    <source>
        <dbReference type="Proteomes" id="UP001201549"/>
    </source>
</evidence>
<proteinExistence type="predicted"/>
<name>A0ABT2FNU3_9GAMM</name>
<comment type="caution">
    <text evidence="1">The sequence shown here is derived from an EMBL/GenBank/DDBJ whole genome shotgun (WGS) entry which is preliminary data.</text>
</comment>
<reference evidence="2" key="1">
    <citation type="submission" date="2023-07" db="EMBL/GenBank/DDBJ databases">
        <title>Shewanella mangrovi sp. nov., an acetaldehyde- degrading bacterium isolated from mangrove sediment.</title>
        <authorList>
            <person name="Liu Y."/>
        </authorList>
    </citation>
    <scope>NUCLEOTIDE SEQUENCE [LARGE SCALE GENOMIC DNA]</scope>
    <source>
        <strain evidence="2">C32</strain>
    </source>
</reference>
<protein>
    <submittedName>
        <fullName evidence="1">Formate dehydrogenase</fullName>
    </submittedName>
</protein>